<dbReference type="PROSITE" id="PS01022">
    <property type="entry name" value="PTR2_1"/>
    <property type="match status" value="1"/>
</dbReference>
<evidence type="ECO:0000256" key="3">
    <source>
        <dbReference type="ARBA" id="ARBA00022448"/>
    </source>
</evidence>
<dbReference type="GO" id="GO:0042937">
    <property type="term" value="F:tripeptide transmembrane transporter activity"/>
    <property type="evidence" value="ECO:0007669"/>
    <property type="project" value="InterPro"/>
</dbReference>
<dbReference type="FunFam" id="1.20.1250.20:FF:000147">
    <property type="entry name" value="Protein NRT1/ PTR family 5.10"/>
    <property type="match status" value="1"/>
</dbReference>
<keyword evidence="4" id="KW-0597">Phosphoprotein</keyword>
<dbReference type="GO" id="GO:0080054">
    <property type="term" value="F:low-affinity nitrate transmembrane transporter activity"/>
    <property type="evidence" value="ECO:0007669"/>
    <property type="project" value="UniProtKB-ARBA"/>
</dbReference>
<feature type="transmembrane region" description="Helical" evidence="8">
    <location>
        <begin position="372"/>
        <end position="392"/>
    </location>
</feature>
<dbReference type="GO" id="GO:0071916">
    <property type="term" value="F:dipeptide transmembrane transporter activity"/>
    <property type="evidence" value="ECO:0007669"/>
    <property type="project" value="InterPro"/>
</dbReference>
<dbReference type="Proteomes" id="UP001415857">
    <property type="component" value="Unassembled WGS sequence"/>
</dbReference>
<evidence type="ECO:0000256" key="8">
    <source>
        <dbReference type="SAM" id="Phobius"/>
    </source>
</evidence>
<dbReference type="Gene3D" id="1.20.1250.20">
    <property type="entry name" value="MFS general substrate transporter like domains"/>
    <property type="match status" value="1"/>
</dbReference>
<feature type="transmembrane region" description="Helical" evidence="8">
    <location>
        <begin position="109"/>
        <end position="129"/>
    </location>
</feature>
<comment type="similarity">
    <text evidence="2">Belongs to the major facilitator superfamily. Proton-dependent oligopeptide transporter (POT/PTR) (TC 2.A.17) family.</text>
</comment>
<evidence type="ECO:0000256" key="4">
    <source>
        <dbReference type="ARBA" id="ARBA00022553"/>
    </source>
</evidence>
<dbReference type="GO" id="GO:0009705">
    <property type="term" value="C:plant-type vacuole membrane"/>
    <property type="evidence" value="ECO:0007669"/>
    <property type="project" value="UniProtKB-ARBA"/>
</dbReference>
<evidence type="ECO:0000256" key="6">
    <source>
        <dbReference type="ARBA" id="ARBA00022989"/>
    </source>
</evidence>
<dbReference type="EMBL" id="JBBPBK010000014">
    <property type="protein sequence ID" value="KAK9270608.1"/>
    <property type="molecule type" value="Genomic_DNA"/>
</dbReference>
<proteinExistence type="inferred from homology"/>
<evidence type="ECO:0000256" key="1">
    <source>
        <dbReference type="ARBA" id="ARBA00004141"/>
    </source>
</evidence>
<feature type="transmembrane region" description="Helical" evidence="8">
    <location>
        <begin position="224"/>
        <end position="246"/>
    </location>
</feature>
<reference evidence="9 10" key="1">
    <citation type="journal article" date="2024" name="Plant J.">
        <title>Genome sequences and population genomics reveal climatic adaptation and genomic divergence between two closely related sweetgum species.</title>
        <authorList>
            <person name="Xu W.Q."/>
            <person name="Ren C.Q."/>
            <person name="Zhang X.Y."/>
            <person name="Comes H.P."/>
            <person name="Liu X.H."/>
            <person name="Li Y.G."/>
            <person name="Kettle C.J."/>
            <person name="Jalonen R."/>
            <person name="Gaisberger H."/>
            <person name="Ma Y.Z."/>
            <person name="Qiu Y.X."/>
        </authorList>
    </citation>
    <scope>NUCLEOTIDE SEQUENCE [LARGE SCALE GENOMIC DNA]</scope>
    <source>
        <strain evidence="9">Hangzhou</strain>
    </source>
</reference>
<dbReference type="SUPFAM" id="SSF103473">
    <property type="entry name" value="MFS general substrate transporter"/>
    <property type="match status" value="1"/>
</dbReference>
<evidence type="ECO:0008006" key="11">
    <source>
        <dbReference type="Google" id="ProtNLM"/>
    </source>
</evidence>
<dbReference type="AlphaFoldDB" id="A0AAP0ND79"/>
<evidence type="ECO:0000256" key="2">
    <source>
        <dbReference type="ARBA" id="ARBA00005982"/>
    </source>
</evidence>
<protein>
    <recommendedName>
        <fullName evidence="11">Protein NRT1/ PTR FAMILY 5.10-like</fullName>
    </recommendedName>
</protein>
<dbReference type="InterPro" id="IPR000109">
    <property type="entry name" value="POT_fam"/>
</dbReference>
<dbReference type="InterPro" id="IPR018456">
    <property type="entry name" value="PTR2_symporter_CS"/>
</dbReference>
<gene>
    <name evidence="9" type="ORF">L1049_026190</name>
</gene>
<evidence type="ECO:0000256" key="7">
    <source>
        <dbReference type="ARBA" id="ARBA00023136"/>
    </source>
</evidence>
<keyword evidence="10" id="KW-1185">Reference proteome</keyword>
<feature type="transmembrane region" description="Helical" evidence="8">
    <location>
        <begin position="413"/>
        <end position="433"/>
    </location>
</feature>
<evidence type="ECO:0000313" key="10">
    <source>
        <dbReference type="Proteomes" id="UP001415857"/>
    </source>
</evidence>
<organism evidence="9 10">
    <name type="scientific">Liquidambar formosana</name>
    <name type="common">Formosan gum</name>
    <dbReference type="NCBI Taxonomy" id="63359"/>
    <lineage>
        <taxon>Eukaryota</taxon>
        <taxon>Viridiplantae</taxon>
        <taxon>Streptophyta</taxon>
        <taxon>Embryophyta</taxon>
        <taxon>Tracheophyta</taxon>
        <taxon>Spermatophyta</taxon>
        <taxon>Magnoliopsida</taxon>
        <taxon>eudicotyledons</taxon>
        <taxon>Gunneridae</taxon>
        <taxon>Pentapetalae</taxon>
        <taxon>Saxifragales</taxon>
        <taxon>Altingiaceae</taxon>
        <taxon>Liquidambar</taxon>
    </lineage>
</organism>
<feature type="transmembrane region" description="Helical" evidence="8">
    <location>
        <begin position="541"/>
        <end position="561"/>
    </location>
</feature>
<feature type="transmembrane region" description="Helical" evidence="8">
    <location>
        <begin position="199"/>
        <end position="218"/>
    </location>
</feature>
<comment type="caution">
    <text evidence="9">The sequence shown here is derived from an EMBL/GenBank/DDBJ whole genome shotgun (WGS) entry which is preliminary data.</text>
</comment>
<keyword evidence="5 8" id="KW-0812">Transmembrane</keyword>
<keyword evidence="7 8" id="KW-0472">Membrane</keyword>
<keyword evidence="6 8" id="KW-1133">Transmembrane helix</keyword>
<feature type="transmembrane region" description="Helical" evidence="8">
    <location>
        <begin position="496"/>
        <end position="517"/>
    </location>
</feature>
<comment type="subcellular location">
    <subcellularLocation>
        <location evidence="1">Membrane</location>
        <topology evidence="1">Multi-pass membrane protein</topology>
    </subcellularLocation>
</comment>
<keyword evidence="3" id="KW-0813">Transport</keyword>
<name>A0AAP0ND79_LIQFO</name>
<evidence type="ECO:0000313" key="9">
    <source>
        <dbReference type="EMBL" id="KAK9270608.1"/>
    </source>
</evidence>
<dbReference type="CDD" id="cd17417">
    <property type="entry name" value="MFS_NPF5"/>
    <property type="match status" value="1"/>
</dbReference>
<accession>A0AAP0ND79</accession>
<sequence length="575" mass="63231">MAISYHSTDAEAPLLEVTVDDAVDYKGRPVNRSSSGGWRSAAFIISVEVAERFAYYGIKSNLISYLTGPLGQSMATAAENVNAWSGTASLMPLVGAFVADSFLGRYRTIVIASLLYILGLGLLTLSAVLPSLNPSDCQNPNGITSCSPPKFQEILFFFSLYVVAVAQGGHKPCVQAFGADQFDRQDPEECKAKSSFFNWWYFGSCTGTLTTLLVLSYIQDNLNWGLGFGIPCISMAVALVVFLLGIKTYRFSTKGDEKSPFARIGQVFVAAIKNWRTTHSAIAIEQEARGTLPHQGSNQFRFLNKALLAPDGLKEDGKVCSISEVEEAKAVLRLVPIWATCLVYAVVFAQSTTFFTKQGVTMDRSIGSGFDIPAASLQSFISLSIVLFIPIYDRIFVPLARAITKKPAGITMLQRIGIGMFLSFISMVIAVLVERKRLEIALEYGLVDIPKATIPMSVWWLVPQYVLFGVANVFTMVGLQEFFYDQVPNEFRSVGLSLYLSIFGVGNYLSSFLISAIERATGGAGHDSWFADNLNRAHLDYFYMLLAGLSAVELAIYLYFAKSYIYNRGSRQEIH</sequence>
<dbReference type="Pfam" id="PF00854">
    <property type="entry name" value="PTR2"/>
    <property type="match status" value="1"/>
</dbReference>
<feature type="transmembrane region" description="Helical" evidence="8">
    <location>
        <begin position="331"/>
        <end position="352"/>
    </location>
</feature>
<dbReference type="InterPro" id="IPR036259">
    <property type="entry name" value="MFS_trans_sf"/>
</dbReference>
<evidence type="ECO:0000256" key="5">
    <source>
        <dbReference type="ARBA" id="ARBA00022692"/>
    </source>
</evidence>
<dbReference type="PANTHER" id="PTHR11654">
    <property type="entry name" value="OLIGOPEPTIDE TRANSPORTER-RELATED"/>
    <property type="match status" value="1"/>
</dbReference>
<dbReference type="InterPro" id="IPR044739">
    <property type="entry name" value="NRT1/PTR"/>
</dbReference>